<evidence type="ECO:0000313" key="1">
    <source>
        <dbReference type="EMBL" id="NIJ11472.1"/>
    </source>
</evidence>
<dbReference type="AlphaFoldDB" id="A0A7X5ZQ79"/>
<proteinExistence type="predicted"/>
<dbReference type="RefSeq" id="WP_167168837.1">
    <property type="nucleotide sequence ID" value="NZ_JAAOYM010000001.1"/>
</dbReference>
<protein>
    <recommendedName>
        <fullName evidence="3">Winged helix DNA-binding domain-containing protein</fullName>
    </recommendedName>
</protein>
<reference evidence="1 2" key="1">
    <citation type="submission" date="2020-03" db="EMBL/GenBank/DDBJ databases">
        <title>Sequencing the genomes of 1000 actinobacteria strains.</title>
        <authorList>
            <person name="Klenk H.-P."/>
        </authorList>
    </citation>
    <scope>NUCLEOTIDE SEQUENCE [LARGE SCALE GENOMIC DNA]</scope>
    <source>
        <strain evidence="1 2">DSM 45685</strain>
    </source>
</reference>
<dbReference type="EMBL" id="JAAOYM010000001">
    <property type="protein sequence ID" value="NIJ11472.1"/>
    <property type="molecule type" value="Genomic_DNA"/>
</dbReference>
<dbReference type="Pfam" id="PF06224">
    <property type="entry name" value="AlkZ-like"/>
    <property type="match status" value="1"/>
</dbReference>
<dbReference type="InterPro" id="IPR009351">
    <property type="entry name" value="AlkZ-like"/>
</dbReference>
<comment type="caution">
    <text evidence="1">The sequence shown here is derived from an EMBL/GenBank/DDBJ whole genome shotgun (WGS) entry which is preliminary data.</text>
</comment>
<dbReference type="Proteomes" id="UP000545493">
    <property type="component" value="Unassembled WGS sequence"/>
</dbReference>
<accession>A0A7X5ZQ79</accession>
<keyword evidence="2" id="KW-1185">Reference proteome</keyword>
<name>A0A7X5ZQ79_9PSEU</name>
<dbReference type="PANTHER" id="PTHR38479">
    <property type="entry name" value="LMO0824 PROTEIN"/>
    <property type="match status" value="1"/>
</dbReference>
<sequence length="369" mass="39458">MSPELSAQRLRASRLVAQLLTGKAPGDPVTAVTRVVALQAQAPGPARLAVRPRTHRVTAAVVDHACADGRLVRTWAMRGTLHLLAAQDVRWVVGLLGPVFAKAGRRRREQLGLDDATCERALAALQRVLHGSEPLVRADIVARLRDHGVDIDPKTQQPPHLLSYAANTGLICRGPDTQREEPSYVLMDDHVPPVRPMAREDALAELARRYLAGHGPAGVTDFRAWSGLPSGEAKQAFAAIADETATVTAAGEPMVALADTDLDPHGDQDKPVRLLGHFDPFLLGYRDRALVLDAAHAKDVQAGGGFVRPTVLAAGRVVGTWSLKRTGKKAQAVVTPFSRLPRGGREGLEAEAADLARYLGHPVELAVAS</sequence>
<dbReference type="PANTHER" id="PTHR38479:SF2">
    <property type="entry name" value="WINGED HELIX DNA-BINDING DOMAIN-CONTAINING PROTEIN"/>
    <property type="match status" value="1"/>
</dbReference>
<evidence type="ECO:0008006" key="3">
    <source>
        <dbReference type="Google" id="ProtNLM"/>
    </source>
</evidence>
<evidence type="ECO:0000313" key="2">
    <source>
        <dbReference type="Proteomes" id="UP000545493"/>
    </source>
</evidence>
<organism evidence="1 2">
    <name type="scientific">Saccharomonospora amisosensis</name>
    <dbReference type="NCBI Taxonomy" id="1128677"/>
    <lineage>
        <taxon>Bacteria</taxon>
        <taxon>Bacillati</taxon>
        <taxon>Actinomycetota</taxon>
        <taxon>Actinomycetes</taxon>
        <taxon>Pseudonocardiales</taxon>
        <taxon>Pseudonocardiaceae</taxon>
        <taxon>Saccharomonospora</taxon>
    </lineage>
</organism>
<gene>
    <name evidence="1" type="ORF">FHU38_001816</name>
</gene>